<proteinExistence type="predicted"/>
<organism evidence="1">
    <name type="scientific">mine drainage metagenome</name>
    <dbReference type="NCBI Taxonomy" id="410659"/>
    <lineage>
        <taxon>unclassified sequences</taxon>
        <taxon>metagenomes</taxon>
        <taxon>ecological metagenomes</taxon>
    </lineage>
</organism>
<accession>E6QB28</accession>
<evidence type="ECO:0000313" key="1">
    <source>
        <dbReference type="EMBL" id="CBI04404.1"/>
    </source>
</evidence>
<name>E6QB28_9ZZZZ</name>
<dbReference type="EMBL" id="CABP01000061">
    <property type="protein sequence ID" value="CBI04404.1"/>
    <property type="molecule type" value="Genomic_DNA"/>
</dbReference>
<sequence length="57" mass="6711">MANDLNATFSRRWKATQGFQFTYWLFEARSNWNSGKTLSPIADPLIQLRHQLFIKGH</sequence>
<gene>
    <name evidence="1" type="ORF">CARN5_2137</name>
</gene>
<protein>
    <submittedName>
        <fullName evidence="1">Uncharacterized protein</fullName>
    </submittedName>
</protein>
<reference evidence="1" key="1">
    <citation type="submission" date="2009-10" db="EMBL/GenBank/DDBJ databases">
        <title>Diversity of trophic interactions inside an arsenic-rich microbial ecosystem.</title>
        <authorList>
            <person name="Bertin P.N."/>
            <person name="Heinrich-Salmeron A."/>
            <person name="Pelletier E."/>
            <person name="Goulhen-Chollet F."/>
            <person name="Arsene-Ploetze F."/>
            <person name="Gallien S."/>
            <person name="Calteau A."/>
            <person name="Vallenet D."/>
            <person name="Casiot C."/>
            <person name="Chane-Woon-Ming B."/>
            <person name="Giloteaux L."/>
            <person name="Barakat M."/>
            <person name="Bonnefoy V."/>
            <person name="Bruneel O."/>
            <person name="Chandler M."/>
            <person name="Cleiss J."/>
            <person name="Duran R."/>
            <person name="Elbaz-Poulichet F."/>
            <person name="Fonknechten N."/>
            <person name="Lauga B."/>
            <person name="Mornico D."/>
            <person name="Ortet P."/>
            <person name="Schaeffer C."/>
            <person name="Siguier P."/>
            <person name="Alexander Thil Smith A."/>
            <person name="Van Dorsselaer A."/>
            <person name="Weissenbach J."/>
            <person name="Medigue C."/>
            <person name="Le Paslier D."/>
        </authorList>
    </citation>
    <scope>NUCLEOTIDE SEQUENCE</scope>
</reference>
<dbReference type="AlphaFoldDB" id="E6QB28"/>
<comment type="caution">
    <text evidence="1">The sequence shown here is derived from an EMBL/GenBank/DDBJ whole genome shotgun (WGS) entry which is preliminary data.</text>
</comment>